<dbReference type="Pfam" id="PF00117">
    <property type="entry name" value="GATase"/>
    <property type="match status" value="1"/>
</dbReference>
<dbReference type="PRINTS" id="PR00096">
    <property type="entry name" value="GATASE"/>
</dbReference>
<keyword evidence="5 9" id="KW-0332">GMP biosynthesis</keyword>
<dbReference type="KEGG" id="din:Selin_0987"/>
<comment type="subunit">
    <text evidence="9">Homodimer.</text>
</comment>
<dbReference type="STRING" id="653733.Selin_0987"/>
<sequence length="518" mass="57833">MSTIDSNKILILDFGSQYTQLIARRVREARVYCEIMPFNTSIEIIRDFGARGIILSGGPASVFAEEAPLPDKAIFDLGLPILGICYGMQLIGHTQGGRVATSAKREFGRAKLLIDNQQDLFADLDIVDNTCTVWMSHGDKVEQLPPGFEAIAHTENAPIAAMRNGERRIWAIQFHPEVVHTYEGATMLANFVHKICGCEPTWNMTNFIESKIAEIRETVGDASVLCALSGGVDSSVAAVLIHRAIGDRLTCVFVNNGLLRKNEAEAVVKTFRDHYHMNLHYEDASDRFLQKLAGVSDPEKKRKIIGNEFIYVFEDVKKRLGSFDFLAQGTLYPDVIESVSVKGPSAVIKSHHNVGGLPENIDFKLLEPFRELFKDEVRLVGLELGMPDEIVHRHPFPGPGLGIRVLGEISKERLDVLREADHIFLEEIKMADLYRHIWQAFVVLLPVNTVGVMGDERTYENACALRAVTSVDGMTADWAHIPYEVLARISNRIINEVKGINRVVYDISSKPPGTIEWE</sequence>
<reference evidence="12 13" key="1">
    <citation type="submission" date="2010-12" db="EMBL/GenBank/DDBJ databases">
        <title>Complete sequence of Desulfurispirillum indicum S5.</title>
        <authorList>
            <consortium name="US DOE Joint Genome Institute"/>
            <person name="Lucas S."/>
            <person name="Copeland A."/>
            <person name="Lapidus A."/>
            <person name="Cheng J.-F."/>
            <person name="Goodwin L."/>
            <person name="Pitluck S."/>
            <person name="Chertkov O."/>
            <person name="Held B."/>
            <person name="Detter J.C."/>
            <person name="Han C."/>
            <person name="Tapia R."/>
            <person name="Land M."/>
            <person name="Hauser L."/>
            <person name="Kyrpides N."/>
            <person name="Ivanova N."/>
            <person name="Mikhailova N."/>
            <person name="Haggblom M."/>
            <person name="Rauschenbach I."/>
            <person name="Bini E."/>
            <person name="Woyke T."/>
        </authorList>
    </citation>
    <scope>NUCLEOTIDE SEQUENCE [LARGE SCALE GENOMIC DNA]</scope>
    <source>
        <strain evidence="13">ATCC BAA-1389 / DSM 22839 / S5</strain>
    </source>
</reference>
<gene>
    <name evidence="9" type="primary">guaA</name>
    <name evidence="12" type="ordered locus">Selin_0987</name>
</gene>
<dbReference type="SUPFAM" id="SSF54810">
    <property type="entry name" value="GMP synthetase C-terminal dimerisation domain"/>
    <property type="match status" value="1"/>
</dbReference>
<name>E6W361_DESIS</name>
<evidence type="ECO:0000256" key="6">
    <source>
        <dbReference type="ARBA" id="ARBA00022755"/>
    </source>
</evidence>
<evidence type="ECO:0000256" key="3">
    <source>
        <dbReference type="ARBA" id="ARBA00022598"/>
    </source>
</evidence>
<dbReference type="AlphaFoldDB" id="E6W361"/>
<feature type="domain" description="GMPS ATP-PPase" evidence="11">
    <location>
        <begin position="202"/>
        <end position="393"/>
    </location>
</feature>
<evidence type="ECO:0000256" key="2">
    <source>
        <dbReference type="ARBA" id="ARBA00005153"/>
    </source>
</evidence>
<dbReference type="NCBIfam" id="TIGR00888">
    <property type="entry name" value="guaA_Nterm"/>
    <property type="match status" value="1"/>
</dbReference>
<dbReference type="GO" id="GO:0005829">
    <property type="term" value="C:cytosol"/>
    <property type="evidence" value="ECO:0007669"/>
    <property type="project" value="TreeGrafter"/>
</dbReference>
<dbReference type="PRINTS" id="PR00099">
    <property type="entry name" value="CPSGATASE"/>
</dbReference>
<evidence type="ECO:0000256" key="8">
    <source>
        <dbReference type="ARBA" id="ARBA00022962"/>
    </source>
</evidence>
<organism evidence="12 13">
    <name type="scientific">Desulfurispirillum indicum (strain ATCC BAA-1389 / DSM 22839 / S5)</name>
    <dbReference type="NCBI Taxonomy" id="653733"/>
    <lineage>
        <taxon>Bacteria</taxon>
        <taxon>Pseudomonadati</taxon>
        <taxon>Chrysiogenota</taxon>
        <taxon>Chrysiogenia</taxon>
        <taxon>Chrysiogenales</taxon>
        <taxon>Chrysiogenaceae</taxon>
        <taxon>Desulfurispirillum</taxon>
    </lineage>
</organism>
<dbReference type="FunCoup" id="E6W361">
    <property type="interactions" value="499"/>
</dbReference>
<comment type="function">
    <text evidence="1 9">Catalyzes the synthesis of GMP from XMP.</text>
</comment>
<dbReference type="InterPro" id="IPR014729">
    <property type="entry name" value="Rossmann-like_a/b/a_fold"/>
</dbReference>
<keyword evidence="7 9" id="KW-0067">ATP-binding</keyword>
<evidence type="ECO:0000313" key="13">
    <source>
        <dbReference type="Proteomes" id="UP000002572"/>
    </source>
</evidence>
<accession>E6W361</accession>
<feature type="active site" evidence="9">
    <location>
        <position position="177"/>
    </location>
</feature>
<dbReference type="Pfam" id="PF00958">
    <property type="entry name" value="GMP_synt_C"/>
    <property type="match status" value="1"/>
</dbReference>
<dbReference type="Pfam" id="PF03054">
    <property type="entry name" value="tRNA_Me_trans"/>
    <property type="match status" value="1"/>
</dbReference>
<dbReference type="eggNOG" id="COG0519">
    <property type="taxonomic scope" value="Bacteria"/>
</dbReference>
<dbReference type="InterPro" id="IPR022955">
    <property type="entry name" value="GMP_synthase"/>
</dbReference>
<evidence type="ECO:0000256" key="1">
    <source>
        <dbReference type="ARBA" id="ARBA00002332"/>
    </source>
</evidence>
<dbReference type="CDD" id="cd01742">
    <property type="entry name" value="GATase1_GMP_Synthase"/>
    <property type="match status" value="1"/>
</dbReference>
<keyword evidence="6 9" id="KW-0658">Purine biosynthesis</keyword>
<dbReference type="InterPro" id="IPR017926">
    <property type="entry name" value="GATASE"/>
</dbReference>
<dbReference type="InterPro" id="IPR025777">
    <property type="entry name" value="GMPS_ATP_PPase_dom"/>
</dbReference>
<dbReference type="Gene3D" id="3.40.50.880">
    <property type="match status" value="1"/>
</dbReference>
<dbReference type="GO" id="GO:0003921">
    <property type="term" value="F:GMP synthase activity"/>
    <property type="evidence" value="ECO:0007669"/>
    <property type="project" value="InterPro"/>
</dbReference>
<dbReference type="GO" id="GO:0005524">
    <property type="term" value="F:ATP binding"/>
    <property type="evidence" value="ECO:0007669"/>
    <property type="project" value="UniProtKB-UniRule"/>
</dbReference>
<proteinExistence type="inferred from homology"/>
<dbReference type="UniPathway" id="UPA00189">
    <property type="reaction ID" value="UER00296"/>
</dbReference>
<dbReference type="Gene3D" id="3.40.50.620">
    <property type="entry name" value="HUPs"/>
    <property type="match status" value="1"/>
</dbReference>
<dbReference type="InterPro" id="IPR001674">
    <property type="entry name" value="GMP_synth_C"/>
</dbReference>
<evidence type="ECO:0000256" key="5">
    <source>
        <dbReference type="ARBA" id="ARBA00022749"/>
    </source>
</evidence>
<dbReference type="Gene3D" id="3.30.300.10">
    <property type="match status" value="1"/>
</dbReference>
<dbReference type="EMBL" id="CP002432">
    <property type="protein sequence ID" value="ADU65722.1"/>
    <property type="molecule type" value="Genomic_DNA"/>
</dbReference>
<evidence type="ECO:0000313" key="12">
    <source>
        <dbReference type="EMBL" id="ADU65722.1"/>
    </source>
</evidence>
<keyword evidence="3 9" id="KW-0436">Ligase</keyword>
<evidence type="ECO:0000256" key="7">
    <source>
        <dbReference type="ARBA" id="ARBA00022840"/>
    </source>
</evidence>
<dbReference type="HOGENOM" id="CLU_014340_0_5_0"/>
<dbReference type="NCBIfam" id="NF000848">
    <property type="entry name" value="PRK00074.1"/>
    <property type="match status" value="1"/>
</dbReference>
<dbReference type="PANTHER" id="PTHR11922">
    <property type="entry name" value="GMP SYNTHASE-RELATED"/>
    <property type="match status" value="1"/>
</dbReference>
<dbReference type="InterPro" id="IPR029062">
    <property type="entry name" value="Class_I_gatase-like"/>
</dbReference>
<feature type="binding site" evidence="10">
    <location>
        <begin position="229"/>
        <end position="235"/>
    </location>
    <ligand>
        <name>ATP</name>
        <dbReference type="ChEBI" id="CHEBI:30616"/>
    </ligand>
</feature>
<dbReference type="PANTHER" id="PTHR11922:SF2">
    <property type="entry name" value="GMP SYNTHASE [GLUTAMINE-HYDROLYZING]"/>
    <property type="match status" value="1"/>
</dbReference>
<dbReference type="CDD" id="cd01997">
    <property type="entry name" value="GMP_synthase_C"/>
    <property type="match status" value="1"/>
</dbReference>
<comment type="pathway">
    <text evidence="2 9">Purine metabolism; GMP biosynthesis; GMP from XMP (L-Gln route): step 1/1.</text>
</comment>
<evidence type="ECO:0000259" key="11">
    <source>
        <dbReference type="PROSITE" id="PS51553"/>
    </source>
</evidence>
<dbReference type="PRINTS" id="PR00097">
    <property type="entry name" value="ANTSNTHASEII"/>
</dbReference>
<dbReference type="InParanoid" id="E6W361"/>
<evidence type="ECO:0000256" key="4">
    <source>
        <dbReference type="ARBA" id="ARBA00022741"/>
    </source>
</evidence>
<dbReference type="OrthoDB" id="9802219at2"/>
<dbReference type="SUPFAM" id="SSF52402">
    <property type="entry name" value="Adenine nucleotide alpha hydrolases-like"/>
    <property type="match status" value="1"/>
</dbReference>
<dbReference type="FunFam" id="3.40.50.620:FF:000001">
    <property type="entry name" value="GMP synthase [glutamine-hydrolyzing]"/>
    <property type="match status" value="1"/>
</dbReference>
<dbReference type="HAMAP" id="MF_00344">
    <property type="entry name" value="GMP_synthase"/>
    <property type="match status" value="1"/>
</dbReference>
<dbReference type="MEROPS" id="C26.957"/>
<dbReference type="eggNOG" id="COG0518">
    <property type="taxonomic scope" value="Bacteria"/>
</dbReference>
<evidence type="ECO:0000256" key="9">
    <source>
        <dbReference type="HAMAP-Rule" id="MF_00344"/>
    </source>
</evidence>
<dbReference type="FunFam" id="3.30.300.10:FF:000002">
    <property type="entry name" value="GMP synthase [glutamine-hydrolyzing]"/>
    <property type="match status" value="1"/>
</dbReference>
<keyword evidence="8 9" id="KW-0315">Glutamine amidotransferase</keyword>
<dbReference type="FunFam" id="3.40.50.880:FF:000001">
    <property type="entry name" value="GMP synthase [glutamine-hydrolyzing]"/>
    <property type="match status" value="1"/>
</dbReference>
<keyword evidence="13" id="KW-1185">Reference proteome</keyword>
<dbReference type="InterPro" id="IPR004739">
    <property type="entry name" value="GMP_synth_GATase"/>
</dbReference>
<dbReference type="PROSITE" id="PS51553">
    <property type="entry name" value="GMPS_ATP_PPASE"/>
    <property type="match status" value="1"/>
</dbReference>
<comment type="catalytic activity">
    <reaction evidence="9">
        <text>XMP + L-glutamine + ATP + H2O = GMP + L-glutamate + AMP + diphosphate + 2 H(+)</text>
        <dbReference type="Rhea" id="RHEA:11680"/>
        <dbReference type="ChEBI" id="CHEBI:15377"/>
        <dbReference type="ChEBI" id="CHEBI:15378"/>
        <dbReference type="ChEBI" id="CHEBI:29985"/>
        <dbReference type="ChEBI" id="CHEBI:30616"/>
        <dbReference type="ChEBI" id="CHEBI:33019"/>
        <dbReference type="ChEBI" id="CHEBI:57464"/>
        <dbReference type="ChEBI" id="CHEBI:58115"/>
        <dbReference type="ChEBI" id="CHEBI:58359"/>
        <dbReference type="ChEBI" id="CHEBI:456215"/>
        <dbReference type="EC" id="6.3.5.2"/>
    </reaction>
</comment>
<dbReference type="EC" id="6.3.5.2" evidence="9"/>
<dbReference type="SUPFAM" id="SSF52317">
    <property type="entry name" value="Class I glutamine amidotransferase-like"/>
    <property type="match status" value="1"/>
</dbReference>
<evidence type="ECO:0000256" key="10">
    <source>
        <dbReference type="PROSITE-ProRule" id="PRU00886"/>
    </source>
</evidence>
<protein>
    <recommendedName>
        <fullName evidence="9">GMP synthase [glutamine-hydrolyzing]</fullName>
        <ecNumber evidence="9">6.3.5.2</ecNumber>
    </recommendedName>
    <alternativeName>
        <fullName evidence="9">GMP synthetase</fullName>
    </alternativeName>
    <alternativeName>
        <fullName evidence="9">Glutamine amidotransferase</fullName>
    </alternativeName>
</protein>
<dbReference type="RefSeq" id="WP_013505605.1">
    <property type="nucleotide sequence ID" value="NC_014836.1"/>
</dbReference>
<dbReference type="Proteomes" id="UP000002572">
    <property type="component" value="Chromosome"/>
</dbReference>
<dbReference type="NCBIfam" id="TIGR00884">
    <property type="entry name" value="guaA_Cterm"/>
    <property type="match status" value="1"/>
</dbReference>
<feature type="active site" evidence="9">
    <location>
        <position position="175"/>
    </location>
</feature>
<keyword evidence="4 9" id="KW-0547">Nucleotide-binding</keyword>
<dbReference type="PROSITE" id="PS51273">
    <property type="entry name" value="GATASE_TYPE_1"/>
    <property type="match status" value="1"/>
</dbReference>
<feature type="active site" description="Nucleophile" evidence="9">
    <location>
        <position position="85"/>
    </location>
</feature>